<evidence type="ECO:0000313" key="3">
    <source>
        <dbReference type="Proteomes" id="UP000198211"/>
    </source>
</evidence>
<gene>
    <name evidence="2" type="ORF">PHMEG_00041067</name>
</gene>
<dbReference type="AlphaFoldDB" id="A0A225UCP6"/>
<organism evidence="2 3">
    <name type="scientific">Phytophthora megakarya</name>
    <dbReference type="NCBI Taxonomy" id="4795"/>
    <lineage>
        <taxon>Eukaryota</taxon>
        <taxon>Sar</taxon>
        <taxon>Stramenopiles</taxon>
        <taxon>Oomycota</taxon>
        <taxon>Peronosporomycetes</taxon>
        <taxon>Peronosporales</taxon>
        <taxon>Peronosporaceae</taxon>
        <taxon>Phytophthora</taxon>
    </lineage>
</organism>
<protein>
    <recommendedName>
        <fullName evidence="1">CCHC-type domain-containing protein</fullName>
    </recommendedName>
</protein>
<name>A0A225UCP6_9STRA</name>
<dbReference type="EMBL" id="NBNE01022185">
    <property type="protein sequence ID" value="OWY90690.1"/>
    <property type="molecule type" value="Genomic_DNA"/>
</dbReference>
<dbReference type="InterPro" id="IPR001878">
    <property type="entry name" value="Znf_CCHC"/>
</dbReference>
<keyword evidence="3" id="KW-1185">Reference proteome</keyword>
<dbReference type="SUPFAM" id="SSF57756">
    <property type="entry name" value="Retrovirus zinc finger-like domains"/>
    <property type="match status" value="1"/>
</dbReference>
<dbReference type="Gene3D" id="4.10.60.10">
    <property type="entry name" value="Zinc finger, CCHC-type"/>
    <property type="match status" value="1"/>
</dbReference>
<feature type="non-terminal residue" evidence="2">
    <location>
        <position position="1"/>
    </location>
</feature>
<feature type="domain" description="CCHC-type" evidence="1">
    <location>
        <begin position="97"/>
        <end position="113"/>
    </location>
</feature>
<evidence type="ECO:0000313" key="2">
    <source>
        <dbReference type="EMBL" id="OWY90690.1"/>
    </source>
</evidence>
<dbReference type="Proteomes" id="UP000198211">
    <property type="component" value="Unassembled WGS sequence"/>
</dbReference>
<comment type="caution">
    <text evidence="2">The sequence shown here is derived from an EMBL/GenBank/DDBJ whole genome shotgun (WGS) entry which is preliminary data.</text>
</comment>
<dbReference type="GO" id="GO:0008270">
    <property type="term" value="F:zinc ion binding"/>
    <property type="evidence" value="ECO:0007669"/>
    <property type="project" value="InterPro"/>
</dbReference>
<accession>A0A225UCP6</accession>
<dbReference type="SMART" id="SM00343">
    <property type="entry name" value="ZnF_C2HC"/>
    <property type="match status" value="1"/>
</dbReference>
<reference evidence="3" key="1">
    <citation type="submission" date="2017-03" db="EMBL/GenBank/DDBJ databases">
        <title>Phytopthora megakarya and P. palmivora, two closely related causual agents of cacao black pod achieved similar genome size and gene model numbers by different mechanisms.</title>
        <authorList>
            <person name="Ali S."/>
            <person name="Shao J."/>
            <person name="Larry D.J."/>
            <person name="Kronmiller B."/>
            <person name="Shen D."/>
            <person name="Strem M.D."/>
            <person name="Melnick R.L."/>
            <person name="Guiltinan M.J."/>
            <person name="Tyler B.M."/>
            <person name="Meinhardt L.W."/>
            <person name="Bailey B.A."/>
        </authorList>
    </citation>
    <scope>NUCLEOTIDE SEQUENCE [LARGE SCALE GENOMIC DNA]</scope>
    <source>
        <strain evidence="3">zdho120</strain>
    </source>
</reference>
<dbReference type="GO" id="GO:0003676">
    <property type="term" value="F:nucleic acid binding"/>
    <property type="evidence" value="ECO:0007669"/>
    <property type="project" value="InterPro"/>
</dbReference>
<evidence type="ECO:0000259" key="1">
    <source>
        <dbReference type="SMART" id="SM00343"/>
    </source>
</evidence>
<proteinExistence type="predicted"/>
<dbReference type="OrthoDB" id="106809at2759"/>
<sequence>PPDSEYRVRERLCALSQGSSLQDYVADFQNLLIQCTVHISQLELRFYFQQGLKPDTANHVREHHPANLDETIQIAMRFGHGGKRALMLDNDWQAKATCHRCKKIDHIATNCPSK</sequence>
<dbReference type="InterPro" id="IPR036875">
    <property type="entry name" value="Znf_CCHC_sf"/>
</dbReference>